<accession>A0ABT0RRG3</accession>
<keyword evidence="3" id="KW-1133">Transmembrane helix</keyword>
<dbReference type="InterPro" id="IPR037682">
    <property type="entry name" value="TonB_C"/>
</dbReference>
<feature type="domain" description="TonB C-terminal" evidence="5">
    <location>
        <begin position="18"/>
        <end position="116"/>
    </location>
</feature>
<protein>
    <submittedName>
        <fullName evidence="6">Energy transducer TonB</fullName>
    </submittedName>
</protein>
<evidence type="ECO:0000256" key="1">
    <source>
        <dbReference type="ARBA" id="ARBA00004167"/>
    </source>
</evidence>
<name>A0ABT0RRG3_9SPHN</name>
<organism evidence="6 7">
    <name type="scientific">Sphingomonas caseinilyticus</name>
    <dbReference type="NCBI Taxonomy" id="2908205"/>
    <lineage>
        <taxon>Bacteria</taxon>
        <taxon>Pseudomonadati</taxon>
        <taxon>Pseudomonadota</taxon>
        <taxon>Alphaproteobacteria</taxon>
        <taxon>Sphingomonadales</taxon>
        <taxon>Sphingomonadaceae</taxon>
        <taxon>Sphingomonas</taxon>
    </lineage>
</organism>
<keyword evidence="7" id="KW-1185">Reference proteome</keyword>
<comment type="caution">
    <text evidence="6">The sequence shown here is derived from an EMBL/GenBank/DDBJ whole genome shotgun (WGS) entry which is preliminary data.</text>
</comment>
<dbReference type="RefSeq" id="WP_249902959.1">
    <property type="nucleotide sequence ID" value="NZ_JAMGBA010000001.1"/>
</dbReference>
<gene>
    <name evidence="6" type="ORF">LZ496_02195</name>
</gene>
<dbReference type="Gene3D" id="3.30.1150.10">
    <property type="match status" value="1"/>
</dbReference>
<reference evidence="6 7" key="1">
    <citation type="submission" date="2022-05" db="EMBL/GenBank/DDBJ databases">
        <authorList>
            <person name="Jo J.-H."/>
            <person name="Im W.-T."/>
        </authorList>
    </citation>
    <scope>NUCLEOTIDE SEQUENCE [LARGE SCALE GENOMIC DNA]</scope>
    <source>
        <strain evidence="6 7">NSE70-1</strain>
    </source>
</reference>
<dbReference type="PROSITE" id="PS52015">
    <property type="entry name" value="TONB_CTD"/>
    <property type="match status" value="1"/>
</dbReference>
<dbReference type="Proteomes" id="UP001203410">
    <property type="component" value="Unassembled WGS sequence"/>
</dbReference>
<evidence type="ECO:0000256" key="2">
    <source>
        <dbReference type="ARBA" id="ARBA00022692"/>
    </source>
</evidence>
<evidence type="ECO:0000256" key="4">
    <source>
        <dbReference type="ARBA" id="ARBA00023136"/>
    </source>
</evidence>
<proteinExistence type="predicted"/>
<evidence type="ECO:0000259" key="5">
    <source>
        <dbReference type="PROSITE" id="PS52015"/>
    </source>
</evidence>
<dbReference type="SUPFAM" id="SSF74653">
    <property type="entry name" value="TolA/TonB C-terminal domain"/>
    <property type="match status" value="1"/>
</dbReference>
<dbReference type="Pfam" id="PF03544">
    <property type="entry name" value="TonB_C"/>
    <property type="match status" value="1"/>
</dbReference>
<evidence type="ECO:0000313" key="6">
    <source>
        <dbReference type="EMBL" id="MCL6697597.1"/>
    </source>
</evidence>
<comment type="subcellular location">
    <subcellularLocation>
        <location evidence="1">Membrane</location>
        <topology evidence="1">Single-pass membrane protein</topology>
    </subcellularLocation>
</comment>
<dbReference type="InterPro" id="IPR006260">
    <property type="entry name" value="TonB/TolA_C"/>
</dbReference>
<keyword evidence="2" id="KW-0812">Transmembrane</keyword>
<keyword evidence="4" id="KW-0472">Membrane</keyword>
<evidence type="ECO:0000313" key="7">
    <source>
        <dbReference type="Proteomes" id="UP001203410"/>
    </source>
</evidence>
<dbReference type="NCBIfam" id="TIGR01352">
    <property type="entry name" value="tonB_Cterm"/>
    <property type="match status" value="1"/>
</dbReference>
<evidence type="ECO:0000256" key="3">
    <source>
        <dbReference type="ARBA" id="ARBA00022989"/>
    </source>
</evidence>
<dbReference type="EMBL" id="JAMGBA010000001">
    <property type="protein sequence ID" value="MCL6697597.1"/>
    <property type="molecule type" value="Genomic_DNA"/>
</dbReference>
<sequence>MLQGLLLIAAMTVVAPAESSVQSKNGEFIFSQYPPRALAAGEQGSVRFRAEVDDKGNAMSCRITESSGHERLDRETCDLIVGHARFKPVLDGDGKSRHAVHEGYVNWRIPGVAPAPAKIAGKAPDEVVCKRITKTGSLISRSRLCLTRQEWARYAEQNQDRYGEIQGKFGNTYPAEPELGTLPPINPPN</sequence>